<feature type="domain" description="Non-reducing end beta-L-arabinofuranosidase-like GH127 C-terminal" evidence="1">
    <location>
        <begin position="5"/>
        <end position="116"/>
    </location>
</feature>
<dbReference type="Proteomes" id="UP000270678">
    <property type="component" value="Chromosome"/>
</dbReference>
<dbReference type="OrthoDB" id="9757939at2"/>
<dbReference type="InterPro" id="IPR049174">
    <property type="entry name" value="Beta-AFase-like"/>
</dbReference>
<protein>
    <recommendedName>
        <fullName evidence="1">Non-reducing end beta-L-arabinofuranosidase-like GH127 C-terminal domain-containing protein</fullName>
    </recommendedName>
</protein>
<dbReference type="InterPro" id="IPR049049">
    <property type="entry name" value="Beta-AFase-like_GH127_C"/>
</dbReference>
<dbReference type="AlphaFoldDB" id="A0A3Q9I5T6"/>
<reference evidence="3" key="1">
    <citation type="submission" date="2018-12" db="EMBL/GenBank/DDBJ databases">
        <title>Complete genome sequence of Paenibacillus sp. MBLB1234.</title>
        <authorList>
            <person name="Nam Y.-D."/>
            <person name="Kang J."/>
            <person name="Chung W.-H."/>
            <person name="Park Y.S."/>
        </authorList>
    </citation>
    <scope>NUCLEOTIDE SEQUENCE [LARGE SCALE GENOMIC DNA]</scope>
    <source>
        <strain evidence="3">MBLB1234</strain>
    </source>
</reference>
<accession>A0A3Q9I5T6</accession>
<proteinExistence type="predicted"/>
<dbReference type="EMBL" id="CP034346">
    <property type="protein sequence ID" value="AZS13333.1"/>
    <property type="molecule type" value="Genomic_DNA"/>
</dbReference>
<evidence type="ECO:0000313" key="2">
    <source>
        <dbReference type="EMBL" id="AZS13333.1"/>
    </source>
</evidence>
<evidence type="ECO:0000259" key="1">
    <source>
        <dbReference type="Pfam" id="PF20737"/>
    </source>
</evidence>
<dbReference type="PANTHER" id="PTHR43465">
    <property type="entry name" value="DUF1680 DOMAIN PROTEIN (AFU_ORTHOLOGUE AFUA_1G08910)"/>
    <property type="match status" value="1"/>
</dbReference>
<dbReference type="PANTHER" id="PTHR43465:SF2">
    <property type="entry name" value="DUF1680 DOMAIN PROTEIN (AFU_ORTHOLOGUE AFUA_1G08910)"/>
    <property type="match status" value="1"/>
</dbReference>
<keyword evidence="3" id="KW-1185">Reference proteome</keyword>
<name>A0A3Q9I5T6_9BACL</name>
<dbReference type="Pfam" id="PF20737">
    <property type="entry name" value="Glyco_hydro127C"/>
    <property type="match status" value="1"/>
</dbReference>
<organism evidence="2 3">
    <name type="scientific">Paenibacillus lutimineralis</name>
    <dbReference type="NCBI Taxonomy" id="2707005"/>
    <lineage>
        <taxon>Bacteria</taxon>
        <taxon>Bacillati</taxon>
        <taxon>Bacillota</taxon>
        <taxon>Bacilli</taxon>
        <taxon>Bacillales</taxon>
        <taxon>Paenibacillaceae</taxon>
        <taxon>Paenibacillus</taxon>
    </lineage>
</organism>
<dbReference type="KEGG" id="plut:EI981_01840"/>
<gene>
    <name evidence="2" type="ORF">EI981_01840</name>
</gene>
<sequence length="124" mass="14278">MPVLRMKGHPYVRQIYGKVALQRGPFVYCLEEVDNGAGLYQLRLPIGSQFEVQPDDQLHAGLNVIHASGERWTAAEGWEEHLYRSDSRWIKESAPLKFIPYFTWANRGLGEMSVWIEETLSEDV</sequence>
<evidence type="ECO:0000313" key="3">
    <source>
        <dbReference type="Proteomes" id="UP000270678"/>
    </source>
</evidence>